<accession>A0AAN0MNN0</accession>
<name>A0AAN0MNN0_9CAUD</name>
<dbReference type="Proteomes" id="UP000827707">
    <property type="component" value="Segment"/>
</dbReference>
<proteinExistence type="predicted"/>
<keyword evidence="2" id="KW-1185">Reference proteome</keyword>
<dbReference type="PROSITE" id="PS51257">
    <property type="entry name" value="PROKAR_LIPOPROTEIN"/>
    <property type="match status" value="1"/>
</dbReference>
<organism evidence="1 2">
    <name type="scientific">Brevundimonas phage AA</name>
    <dbReference type="NCBI Taxonomy" id="2880937"/>
    <lineage>
        <taxon>Viruses</taxon>
        <taxon>Duplodnaviria</taxon>
        <taxon>Heunggongvirae</taxon>
        <taxon>Uroviricota</taxon>
        <taxon>Caudoviricetes</taxon>
        <taxon>Autographivirales</taxon>
        <taxon>Autonotataviridae</taxon>
        <taxon>Conareevirus</taxon>
        <taxon>Conareevirus doublea</taxon>
    </lineage>
</organism>
<evidence type="ECO:0008006" key="3">
    <source>
        <dbReference type="Google" id="ProtNLM"/>
    </source>
</evidence>
<evidence type="ECO:0000313" key="2">
    <source>
        <dbReference type="Proteomes" id="UP000827707"/>
    </source>
</evidence>
<reference evidence="2" key="1">
    <citation type="journal article" date="2024" name="Viruses">
        <title>New Genera and Species of Caulobacter and Brevundimonas Bacteriophages Provide Insights into Phage Genome Evolution.</title>
        <authorList>
            <person name="Ely B."/>
            <person name="Hils M."/>
            <person name="Clarke A."/>
            <person name="Albert M."/>
            <person name="Holness N."/>
            <person name="Lenski J."/>
            <person name="Mohammadi T."/>
        </authorList>
    </citation>
    <scope>NUCLEOTIDE SEQUENCE [LARGE SCALE GENOMIC DNA]</scope>
</reference>
<dbReference type="EMBL" id="OK319016">
    <property type="protein sequence ID" value="UCR90866.1"/>
    <property type="molecule type" value="Genomic_DNA"/>
</dbReference>
<evidence type="ECO:0000313" key="1">
    <source>
        <dbReference type="EMBL" id="UCR90866.1"/>
    </source>
</evidence>
<protein>
    <recommendedName>
        <fullName evidence="3">Lipoprotein</fullName>
    </recommendedName>
</protein>
<sequence>MRAALLLTLLALAACGPEQPRPEPAPVPPPASPQVDECGHRECGQIGYGFGYNMRSGTFGLGFGSGGINYF</sequence>